<dbReference type="Proteomes" id="UP000625711">
    <property type="component" value="Unassembled WGS sequence"/>
</dbReference>
<organism evidence="1 2">
    <name type="scientific">Rhynchophorus ferrugineus</name>
    <name type="common">Red palm weevil</name>
    <name type="synonym">Curculio ferrugineus</name>
    <dbReference type="NCBI Taxonomy" id="354439"/>
    <lineage>
        <taxon>Eukaryota</taxon>
        <taxon>Metazoa</taxon>
        <taxon>Ecdysozoa</taxon>
        <taxon>Arthropoda</taxon>
        <taxon>Hexapoda</taxon>
        <taxon>Insecta</taxon>
        <taxon>Pterygota</taxon>
        <taxon>Neoptera</taxon>
        <taxon>Endopterygota</taxon>
        <taxon>Coleoptera</taxon>
        <taxon>Polyphaga</taxon>
        <taxon>Cucujiformia</taxon>
        <taxon>Curculionidae</taxon>
        <taxon>Dryophthorinae</taxon>
        <taxon>Rhynchophorus</taxon>
    </lineage>
</organism>
<name>A0A834ING5_RHYFE</name>
<dbReference type="AlphaFoldDB" id="A0A834ING5"/>
<proteinExistence type="predicted"/>
<evidence type="ECO:0000313" key="2">
    <source>
        <dbReference type="Proteomes" id="UP000625711"/>
    </source>
</evidence>
<sequence length="76" mass="8660">MSQGLEYFSLGPVNSRPVPTHWHTVLLVRLVIGYHRFAMQVASRSFLSTPMEGIRGSWDKEPAETSLTSLPRVYNR</sequence>
<keyword evidence="2" id="KW-1185">Reference proteome</keyword>
<comment type="caution">
    <text evidence="1">The sequence shown here is derived from an EMBL/GenBank/DDBJ whole genome shotgun (WGS) entry which is preliminary data.</text>
</comment>
<protein>
    <submittedName>
        <fullName evidence="1">Uncharacterized protein</fullName>
    </submittedName>
</protein>
<accession>A0A834ING5</accession>
<gene>
    <name evidence="1" type="ORF">GWI33_022317</name>
</gene>
<evidence type="ECO:0000313" key="1">
    <source>
        <dbReference type="EMBL" id="KAF7284334.1"/>
    </source>
</evidence>
<reference evidence="1" key="1">
    <citation type="submission" date="2020-08" db="EMBL/GenBank/DDBJ databases">
        <title>Genome sequencing and assembly of the red palm weevil Rhynchophorus ferrugineus.</title>
        <authorList>
            <person name="Dias G.B."/>
            <person name="Bergman C.M."/>
            <person name="Manee M."/>
        </authorList>
    </citation>
    <scope>NUCLEOTIDE SEQUENCE</scope>
    <source>
        <strain evidence="1">AA-2017</strain>
        <tissue evidence="1">Whole larva</tissue>
    </source>
</reference>
<dbReference type="EMBL" id="JAACXV010000079">
    <property type="protein sequence ID" value="KAF7284334.1"/>
    <property type="molecule type" value="Genomic_DNA"/>
</dbReference>